<keyword evidence="1" id="KW-0602">Photosynthesis</keyword>
<feature type="domain" description="Photosynthesis system II assembly factor Ycf48/Hcf136-like" evidence="4">
    <location>
        <begin position="135"/>
        <end position="219"/>
    </location>
</feature>
<organism evidence="5 6">
    <name type="scientific">Variovorax rhizosphaerae</name>
    <dbReference type="NCBI Taxonomy" id="1836200"/>
    <lineage>
        <taxon>Bacteria</taxon>
        <taxon>Pseudomonadati</taxon>
        <taxon>Pseudomonadota</taxon>
        <taxon>Betaproteobacteria</taxon>
        <taxon>Burkholderiales</taxon>
        <taxon>Comamonadaceae</taxon>
        <taxon>Variovorax</taxon>
    </lineage>
</organism>
<keyword evidence="6" id="KW-1185">Reference proteome</keyword>
<feature type="domain" description="Photosynthesis system II assembly factor Ycf48/Hcf136-like" evidence="4">
    <location>
        <begin position="65"/>
        <end position="125"/>
    </location>
</feature>
<dbReference type="SUPFAM" id="SSF110296">
    <property type="entry name" value="Oligoxyloglucan reducing end-specific cellobiohydrolase"/>
    <property type="match status" value="1"/>
</dbReference>
<evidence type="ECO:0000313" key="6">
    <source>
        <dbReference type="Proteomes" id="UP001385892"/>
    </source>
</evidence>
<gene>
    <name evidence="5" type="ORF">WKW82_02460</name>
</gene>
<dbReference type="RefSeq" id="WP_340340657.1">
    <property type="nucleotide sequence ID" value="NZ_JBBKZT010000001.1"/>
</dbReference>
<evidence type="ECO:0000256" key="3">
    <source>
        <dbReference type="SAM" id="SignalP"/>
    </source>
</evidence>
<evidence type="ECO:0000259" key="4">
    <source>
        <dbReference type="Pfam" id="PF14870"/>
    </source>
</evidence>
<dbReference type="InterPro" id="IPR028203">
    <property type="entry name" value="PSII_CF48-like_dom"/>
</dbReference>
<dbReference type="Gene3D" id="2.130.10.10">
    <property type="entry name" value="YVTN repeat-like/Quinoprotein amine dehydrogenase"/>
    <property type="match status" value="2"/>
</dbReference>
<proteinExistence type="predicted"/>
<sequence>MNNAFLSRSLRASIVALGCGLASLAACAQAPVDGAPSALVPAQRVAHALKAEMLAIASAGPRFVAVGDHGVVLLSDDAGKAWRQAKSVPVDVKLNSTSFVDGKQGWAVGHRGVILHTQDGGDTWVVQRMAAQEDRPLFAVHFFDAGHGVAVGLWSLVLVTEDGGKSWKEQKLAPPPGGKTADLNLLSLFADSKGRLIATAEKGMVLVSEDQGHAWRYVETGYKGSFWTGVAADGAWVVGGLRGSLYRSTDDGAHWDRIDTGSTSSITGLAARGKQVLAVGLDGLVLHSNDGGSHVKPEIREDRLSLTAAALLPDGKALLLSRNGPVESAGR</sequence>
<dbReference type="EMBL" id="JBBKZT010000001">
    <property type="protein sequence ID" value="MEJ8845492.1"/>
    <property type="molecule type" value="Genomic_DNA"/>
</dbReference>
<accession>A0ABU8WDB2</accession>
<dbReference type="InterPro" id="IPR015943">
    <property type="entry name" value="WD40/YVTN_repeat-like_dom_sf"/>
</dbReference>
<dbReference type="Pfam" id="PF14870">
    <property type="entry name" value="PSII_BNR"/>
    <property type="match status" value="2"/>
</dbReference>
<dbReference type="PANTHER" id="PTHR47199">
    <property type="entry name" value="PHOTOSYSTEM II STABILITY/ASSEMBLY FACTOR HCF136, CHLOROPLASTIC"/>
    <property type="match status" value="1"/>
</dbReference>
<evidence type="ECO:0000256" key="2">
    <source>
        <dbReference type="ARBA" id="ARBA00023276"/>
    </source>
</evidence>
<dbReference type="CDD" id="cd15482">
    <property type="entry name" value="Sialidase_non-viral"/>
    <property type="match status" value="1"/>
</dbReference>
<protein>
    <submittedName>
        <fullName evidence="5">YCF48-related protein</fullName>
    </submittedName>
</protein>
<feature type="chain" id="PRO_5047221221" evidence="3">
    <location>
        <begin position="29"/>
        <end position="331"/>
    </location>
</feature>
<name>A0ABU8WDB2_9BURK</name>
<evidence type="ECO:0000256" key="1">
    <source>
        <dbReference type="ARBA" id="ARBA00022531"/>
    </source>
</evidence>
<dbReference type="Proteomes" id="UP001385892">
    <property type="component" value="Unassembled WGS sequence"/>
</dbReference>
<feature type="signal peptide" evidence="3">
    <location>
        <begin position="1"/>
        <end position="28"/>
    </location>
</feature>
<reference evidence="5 6" key="1">
    <citation type="submission" date="2024-03" db="EMBL/GenBank/DDBJ databases">
        <title>Novel species of the genus Variovorax.</title>
        <authorList>
            <person name="Liu Q."/>
            <person name="Xin Y.-H."/>
        </authorList>
    </citation>
    <scope>NUCLEOTIDE SEQUENCE [LARGE SCALE GENOMIC DNA]</scope>
    <source>
        <strain evidence="5 6">KACC 18900</strain>
    </source>
</reference>
<keyword evidence="3" id="KW-0732">Signal</keyword>
<evidence type="ECO:0000313" key="5">
    <source>
        <dbReference type="EMBL" id="MEJ8845492.1"/>
    </source>
</evidence>
<dbReference type="PANTHER" id="PTHR47199:SF2">
    <property type="entry name" value="PHOTOSYSTEM II STABILITY_ASSEMBLY FACTOR HCF136, CHLOROPLASTIC"/>
    <property type="match status" value="1"/>
</dbReference>
<comment type="caution">
    <text evidence="5">The sequence shown here is derived from an EMBL/GenBank/DDBJ whole genome shotgun (WGS) entry which is preliminary data.</text>
</comment>
<keyword evidence="2" id="KW-0604">Photosystem II</keyword>